<keyword evidence="3" id="KW-1185">Reference proteome</keyword>
<proteinExistence type="predicted"/>
<reference evidence="2 3" key="1">
    <citation type="submission" date="2016-09" db="EMBL/GenBank/DDBJ databases">
        <title>Photobacterium proteolyticum sp. nov. a protease producing bacterium isolated from ocean sediments of Laizhou Bay.</title>
        <authorList>
            <person name="Li Y."/>
        </authorList>
    </citation>
    <scope>NUCLEOTIDE SEQUENCE [LARGE SCALE GENOMIC DNA]</scope>
    <source>
        <strain evidence="2 3">13-12</strain>
    </source>
</reference>
<accession>A0A1Q9GIN2</accession>
<dbReference type="Proteomes" id="UP000186905">
    <property type="component" value="Unassembled WGS sequence"/>
</dbReference>
<evidence type="ECO:0000313" key="2">
    <source>
        <dbReference type="EMBL" id="OLQ74317.1"/>
    </source>
</evidence>
<dbReference type="InterPro" id="IPR019092">
    <property type="entry name" value="SSO2081-like_dom"/>
</dbReference>
<name>A0A1Q9GIN2_9GAMM</name>
<dbReference type="Pfam" id="PF09623">
    <property type="entry name" value="Cas_NE0113"/>
    <property type="match status" value="1"/>
</dbReference>
<dbReference type="AlphaFoldDB" id="A0A1Q9GIN2"/>
<dbReference type="STRING" id="1903952.BIT28_09055"/>
<evidence type="ECO:0000259" key="1">
    <source>
        <dbReference type="Pfam" id="PF09623"/>
    </source>
</evidence>
<dbReference type="InterPro" id="IPR013413">
    <property type="entry name" value="CRISPR-assoc_prot_NE0113"/>
</dbReference>
<sequence>MTKKNVLLAITGLAPQVVTETLNGIVDGGLDWPDEVQIITTATGKERVVTHLLTANEGEKTIIEQFCEEYNVPIPHFSQDTIFVIPDANGCAVDDARTCEDQEALANFIVRHVARLCSDDNVHLHASLAGGRKTMTFFLGYAMALFSRASDRLTHVLVDAKYELNPHFYYRTKKTCRIEGRGKNEYLNASEATIVLAEIPYIRHQSHLDTDYLKNNENVSYRELTLFQNGVNEIDEIKLNFHLVQRKVTFSGETIPTKDIYFEDDSIILAFYSMIANQIKLHGFTDVFSLRNGEKSLILTELFLQEMEKIAGVKRNCFLKEIMENDEFAYDEEAFIARASKLTEKGLVRGGVTTDLSATYNQIREGMSYRFFNDKRNLLIKKLKEHFPIEFVEVIRPAQVYDKHDRSKLREYSSGGQQGGAYGLWLKPENISYKQSMIMSGVF</sequence>
<dbReference type="EMBL" id="MJIL01000084">
    <property type="protein sequence ID" value="OLQ74317.1"/>
    <property type="molecule type" value="Genomic_DNA"/>
</dbReference>
<dbReference type="RefSeq" id="WP_075765789.1">
    <property type="nucleotide sequence ID" value="NZ_MJIL01000084.1"/>
</dbReference>
<evidence type="ECO:0000313" key="3">
    <source>
        <dbReference type="Proteomes" id="UP000186905"/>
    </source>
</evidence>
<dbReference type="NCBIfam" id="TIGR02584">
    <property type="entry name" value="cas_NE0113"/>
    <property type="match status" value="1"/>
</dbReference>
<dbReference type="OrthoDB" id="9805822at2"/>
<comment type="caution">
    <text evidence="2">The sequence shown here is derived from an EMBL/GenBank/DDBJ whole genome shotgun (WGS) entry which is preliminary data.</text>
</comment>
<gene>
    <name evidence="2" type="ORF">BIT28_09055</name>
</gene>
<organism evidence="2 3">
    <name type="scientific">Photobacterium proteolyticum</name>
    <dbReference type="NCBI Taxonomy" id="1903952"/>
    <lineage>
        <taxon>Bacteria</taxon>
        <taxon>Pseudomonadati</taxon>
        <taxon>Pseudomonadota</taxon>
        <taxon>Gammaproteobacteria</taxon>
        <taxon>Vibrionales</taxon>
        <taxon>Vibrionaceae</taxon>
        <taxon>Photobacterium</taxon>
    </lineage>
</organism>
<feature type="domain" description="CRISPR system ring nuclease SSO2081-like" evidence="1">
    <location>
        <begin position="14"/>
        <end position="218"/>
    </location>
</feature>
<protein>
    <submittedName>
        <fullName evidence="2">CRISPR-associated protein</fullName>
    </submittedName>
</protein>